<gene>
    <name evidence="1" type="ORF">EDD77_12356</name>
</gene>
<proteinExistence type="predicted"/>
<organism evidence="1 2">
    <name type="scientific">Allofournierella massiliensis</name>
    <dbReference type="NCBI Taxonomy" id="1650663"/>
    <lineage>
        <taxon>Bacteria</taxon>
        <taxon>Bacillati</taxon>
        <taxon>Bacillota</taxon>
        <taxon>Clostridia</taxon>
        <taxon>Eubacteriales</taxon>
        <taxon>Oscillospiraceae</taxon>
        <taxon>Allofournierella</taxon>
    </lineage>
</organism>
<sequence>MSTNQYQEMRNRQQAEVNAFPMFFAFNKQQFAEGMRKLGLSSSDTRQICSIFGGGYCRKSDVAKLNEMFTRHRKELEDAIAGDKTGQGFICDMFLQELENHEYSYTGDVQETLDALGITAQYMEAVPQLLDGLALACEKAMQHDCFD</sequence>
<evidence type="ECO:0000313" key="1">
    <source>
        <dbReference type="EMBL" id="TCL54200.1"/>
    </source>
</evidence>
<dbReference type="Proteomes" id="UP000295184">
    <property type="component" value="Unassembled WGS sequence"/>
</dbReference>
<dbReference type="InterPro" id="IPR056076">
    <property type="entry name" value="DUF7659"/>
</dbReference>
<comment type="caution">
    <text evidence="1">The sequence shown here is derived from an EMBL/GenBank/DDBJ whole genome shotgun (WGS) entry which is preliminary data.</text>
</comment>
<dbReference type="AlphaFoldDB" id="A0A4R1QVJ1"/>
<evidence type="ECO:0000313" key="2">
    <source>
        <dbReference type="Proteomes" id="UP000295184"/>
    </source>
</evidence>
<dbReference type="Pfam" id="PF24692">
    <property type="entry name" value="DUF7659"/>
    <property type="match status" value="1"/>
</dbReference>
<dbReference type="RefSeq" id="WP_058963726.1">
    <property type="nucleotide sequence ID" value="NZ_CABKVM010000015.1"/>
</dbReference>
<accession>A0A4R1QVJ1</accession>
<name>A0A4R1QVJ1_9FIRM</name>
<reference evidence="1 2" key="1">
    <citation type="submission" date="2019-03" db="EMBL/GenBank/DDBJ databases">
        <title>Genomic Encyclopedia of Type Strains, Phase IV (KMG-IV): sequencing the most valuable type-strain genomes for metagenomic binning, comparative biology and taxonomic classification.</title>
        <authorList>
            <person name="Goeker M."/>
        </authorList>
    </citation>
    <scope>NUCLEOTIDE SEQUENCE [LARGE SCALE GENOMIC DNA]</scope>
    <source>
        <strain evidence="1 2">DSM 100451</strain>
    </source>
</reference>
<dbReference type="EMBL" id="SLUM01000023">
    <property type="protein sequence ID" value="TCL54200.1"/>
    <property type="molecule type" value="Genomic_DNA"/>
</dbReference>
<dbReference type="OrthoDB" id="2054466at2"/>
<dbReference type="STRING" id="1650663.GCA_001486665_01259"/>
<protein>
    <submittedName>
        <fullName evidence="1">Uncharacterized protein</fullName>
    </submittedName>
</protein>